<evidence type="ECO:0000313" key="4">
    <source>
        <dbReference type="Proteomes" id="UP000308697"/>
    </source>
</evidence>
<dbReference type="SMART" id="SM00421">
    <property type="entry name" value="HTH_LUXR"/>
    <property type="match status" value="1"/>
</dbReference>
<dbReference type="CDD" id="cd06170">
    <property type="entry name" value="LuxR_C_like"/>
    <property type="match status" value="1"/>
</dbReference>
<dbReference type="GO" id="GO:0006355">
    <property type="term" value="P:regulation of DNA-templated transcription"/>
    <property type="evidence" value="ECO:0007669"/>
    <property type="project" value="InterPro"/>
</dbReference>
<dbReference type="AlphaFoldDB" id="A0A4U0NVL9"/>
<dbReference type="PANTHER" id="PTHR47691:SF3">
    <property type="entry name" value="HTH-TYPE TRANSCRIPTIONAL REGULATOR RV0890C-RELATED"/>
    <property type="match status" value="1"/>
</dbReference>
<dbReference type="PRINTS" id="PR00364">
    <property type="entry name" value="DISEASERSIST"/>
</dbReference>
<protein>
    <submittedName>
        <fullName evidence="3">LuxR family transcriptional regulator</fullName>
    </submittedName>
</protein>
<dbReference type="Proteomes" id="UP000308697">
    <property type="component" value="Unassembled WGS sequence"/>
</dbReference>
<dbReference type="InterPro" id="IPR011990">
    <property type="entry name" value="TPR-like_helical_dom_sf"/>
</dbReference>
<feature type="domain" description="HTH luxR-type" evidence="2">
    <location>
        <begin position="793"/>
        <end position="858"/>
    </location>
</feature>
<evidence type="ECO:0000313" key="3">
    <source>
        <dbReference type="EMBL" id="TJZ58733.1"/>
    </source>
</evidence>
<dbReference type="SUPFAM" id="SSF46894">
    <property type="entry name" value="C-terminal effector domain of the bipartite response regulators"/>
    <property type="match status" value="1"/>
</dbReference>
<accession>A0A4U0NVL9</accession>
<name>A0A4U0NVL9_9ACTN</name>
<dbReference type="Gene3D" id="1.25.40.10">
    <property type="entry name" value="Tetratricopeptide repeat domain"/>
    <property type="match status" value="1"/>
</dbReference>
<evidence type="ECO:0000259" key="2">
    <source>
        <dbReference type="PROSITE" id="PS50043"/>
    </source>
</evidence>
<dbReference type="InterPro" id="IPR036388">
    <property type="entry name" value="WH-like_DNA-bd_sf"/>
</dbReference>
<feature type="compositionally biased region" description="Basic and acidic residues" evidence="1">
    <location>
        <begin position="48"/>
        <end position="63"/>
    </location>
</feature>
<dbReference type="Pfam" id="PF13401">
    <property type="entry name" value="AAA_22"/>
    <property type="match status" value="1"/>
</dbReference>
<feature type="compositionally biased region" description="Basic and acidic residues" evidence="1">
    <location>
        <begin position="773"/>
        <end position="788"/>
    </location>
</feature>
<reference evidence="3 4" key="1">
    <citation type="submission" date="2019-04" db="EMBL/GenBank/DDBJ databases">
        <title>Streptomyces piniterrae sp. nov., a heliquinomycin-producing actinomycete isolated from rhizosphere soil of Pinus yunnanensis.</title>
        <authorList>
            <person name="Zhuang X."/>
            <person name="Zhao J."/>
        </authorList>
    </citation>
    <scope>NUCLEOTIDE SEQUENCE [LARGE SCALE GENOMIC DNA]</scope>
    <source>
        <strain evidence="4">jys28</strain>
    </source>
</reference>
<evidence type="ECO:0000256" key="1">
    <source>
        <dbReference type="SAM" id="MobiDB-lite"/>
    </source>
</evidence>
<keyword evidence="4" id="KW-1185">Reference proteome</keyword>
<dbReference type="Gene3D" id="3.40.50.300">
    <property type="entry name" value="P-loop containing nucleotide triphosphate hydrolases"/>
    <property type="match status" value="1"/>
</dbReference>
<dbReference type="InterPro" id="IPR027417">
    <property type="entry name" value="P-loop_NTPase"/>
</dbReference>
<dbReference type="OrthoDB" id="499349at2"/>
<dbReference type="PANTHER" id="PTHR47691">
    <property type="entry name" value="REGULATOR-RELATED"/>
    <property type="match status" value="1"/>
</dbReference>
<dbReference type="Pfam" id="PF00196">
    <property type="entry name" value="GerE"/>
    <property type="match status" value="1"/>
</dbReference>
<dbReference type="PRINTS" id="PR00038">
    <property type="entry name" value="HTHLUXR"/>
</dbReference>
<dbReference type="EMBL" id="SUMB01000001">
    <property type="protein sequence ID" value="TJZ58733.1"/>
    <property type="molecule type" value="Genomic_DNA"/>
</dbReference>
<dbReference type="InterPro" id="IPR000792">
    <property type="entry name" value="Tscrpt_reg_LuxR_C"/>
</dbReference>
<gene>
    <name evidence="3" type="ORF">FCH28_00730</name>
</gene>
<dbReference type="GO" id="GO:0003677">
    <property type="term" value="F:DNA binding"/>
    <property type="evidence" value="ECO:0007669"/>
    <property type="project" value="InterPro"/>
</dbReference>
<feature type="region of interest" description="Disordered" evidence="1">
    <location>
        <begin position="48"/>
        <end position="88"/>
    </location>
</feature>
<feature type="region of interest" description="Disordered" evidence="1">
    <location>
        <begin position="773"/>
        <end position="794"/>
    </location>
</feature>
<organism evidence="3 4">
    <name type="scientific">Streptomyces piniterrae</name>
    <dbReference type="NCBI Taxonomy" id="2571125"/>
    <lineage>
        <taxon>Bacteria</taxon>
        <taxon>Bacillati</taxon>
        <taxon>Actinomycetota</taxon>
        <taxon>Actinomycetes</taxon>
        <taxon>Kitasatosporales</taxon>
        <taxon>Streptomycetaceae</taxon>
        <taxon>Streptomyces</taxon>
    </lineage>
</organism>
<dbReference type="GO" id="GO:0016887">
    <property type="term" value="F:ATP hydrolysis activity"/>
    <property type="evidence" value="ECO:0007669"/>
    <property type="project" value="InterPro"/>
</dbReference>
<dbReference type="Gene3D" id="1.10.10.10">
    <property type="entry name" value="Winged helix-like DNA-binding domain superfamily/Winged helix DNA-binding domain"/>
    <property type="match status" value="1"/>
</dbReference>
<dbReference type="InterPro" id="IPR016032">
    <property type="entry name" value="Sig_transdc_resp-reg_C-effctor"/>
</dbReference>
<sequence>MTTRTCEVCGTGLSVRGVRSRDESRDGRARGGRPARYCSGACRQRAFRERATRERAGSERATREPTAGHPPERAAPRTQGTGLPRALDSFVGRERELARLRTLLRSARLLTLIGPGGVGKTRLALELARGVRGGREGGAQLVELDALRDGDLLCQAVAAALGAGERSGRAGVEAIVHALGPRPLLIVLDNCEHLVEGCARLAATLLARCPGLRILATSRETLRVPGEVVFRVGELSLSAAEGSEAGAGEDTTALLRSEAVRLFAERARAADPGFALGPGNARTVAEICRRLDGLPLAIELAAGRTGSLPLGDILRGLDDQLSLLTDGSRTGPGRHRELRAAIDWSYRLLDPVEQAVFRRLSVLGGGFDARGAAEVCAGGGAADTEVRPDQVLRVVCALEAKSLIVRMRQGDPDTARFRQLSAIRGYGMDRLAESGELHTTWHRALDRLAGQEAGAPEPVFADTVEGPLSGERENLAAAVAYTSGRSDSRYVPLAIALARLRYQQEQLTAARTVLSEVLDRASDGVHRGMALALAARCACLQADHTAALALADEAVAVERAGNRPGGLANALDALAAARLCRSEFAEAVAVFAECLDVVRTLGRPLDTALCRHHLAWALLHTGQATEADELMARCLPDLRAGAPTGQLTAALHTVGAIRLAQGDFDAAEDMFAEVLHTTSGETFHALYPLEGLAIVAGERGDMRRSLRLYAAAAAARRRLDTEPEAHWRGQVEAAAARARERVSSARAEAALEAGRRLRGDALFAYALRETGEMRETRGTRDGTGRADPDGVVSAVAPSPLTERESAVARLVAESLTNRQIAAHLGLSKSTVASHLDRVRDKLGLRSRTQIALWVASQTHPHPHPGSEVS</sequence>
<comment type="caution">
    <text evidence="3">The sequence shown here is derived from an EMBL/GenBank/DDBJ whole genome shotgun (WGS) entry which is preliminary data.</text>
</comment>
<dbReference type="InterPro" id="IPR049945">
    <property type="entry name" value="AAA_22"/>
</dbReference>
<dbReference type="PROSITE" id="PS50043">
    <property type="entry name" value="HTH_LUXR_2"/>
    <property type="match status" value="1"/>
</dbReference>
<proteinExistence type="predicted"/>
<dbReference type="SUPFAM" id="SSF52540">
    <property type="entry name" value="P-loop containing nucleoside triphosphate hydrolases"/>
    <property type="match status" value="1"/>
</dbReference>
<dbReference type="SUPFAM" id="SSF48452">
    <property type="entry name" value="TPR-like"/>
    <property type="match status" value="1"/>
</dbReference>